<accession>F0W7Z7</accession>
<dbReference type="SUPFAM" id="SSF47473">
    <property type="entry name" value="EF-hand"/>
    <property type="match status" value="1"/>
</dbReference>
<proteinExistence type="predicted"/>
<gene>
    <name evidence="6" type="primary">AlNc14C32G2947</name>
    <name evidence="6" type="ORF">ALNC14_033930</name>
</gene>
<dbReference type="PROSITE" id="PS00018">
    <property type="entry name" value="EF_HAND_1"/>
    <property type="match status" value="1"/>
</dbReference>
<reference evidence="6" key="2">
    <citation type="submission" date="2011-02" db="EMBL/GenBank/DDBJ databases">
        <authorList>
            <person name="MacLean D."/>
        </authorList>
    </citation>
    <scope>NUCLEOTIDE SEQUENCE</scope>
</reference>
<dbReference type="AlphaFoldDB" id="F0W7Z7"/>
<evidence type="ECO:0000313" key="6">
    <source>
        <dbReference type="EMBL" id="CCA17250.1"/>
    </source>
</evidence>
<dbReference type="GO" id="GO:0005509">
    <property type="term" value="F:calcium ion binding"/>
    <property type="evidence" value="ECO:0007669"/>
    <property type="project" value="InterPro"/>
</dbReference>
<reference evidence="6" key="1">
    <citation type="journal article" date="2011" name="PLoS Biol.">
        <title>Gene gain and loss during evolution of obligate parasitism in the white rust pathogen of Arabidopsis thaliana.</title>
        <authorList>
            <person name="Kemen E."/>
            <person name="Gardiner A."/>
            <person name="Schultz-Larsen T."/>
            <person name="Kemen A.C."/>
            <person name="Balmuth A.L."/>
            <person name="Robert-Seilaniantz A."/>
            <person name="Bailey K."/>
            <person name="Holub E."/>
            <person name="Studholme D.J."/>
            <person name="Maclean D."/>
            <person name="Jones J.D."/>
        </authorList>
    </citation>
    <scope>NUCLEOTIDE SEQUENCE</scope>
</reference>
<evidence type="ECO:0000256" key="2">
    <source>
        <dbReference type="ARBA" id="ARBA00022737"/>
    </source>
</evidence>
<keyword evidence="1" id="KW-0479">Metal-binding</keyword>
<dbReference type="PANTHER" id="PTHR34524">
    <property type="entry name" value="CALCYPHOSIN"/>
    <property type="match status" value="1"/>
</dbReference>
<dbReference type="EMBL" id="FR824077">
    <property type="protein sequence ID" value="CCA17250.1"/>
    <property type="molecule type" value="Genomic_DNA"/>
</dbReference>
<name>F0W7Z7_9STRA</name>
<protein>
    <submittedName>
        <fullName evidence="6">Uncharacterized protein AlNc14C32G2947</fullName>
    </submittedName>
</protein>
<feature type="compositionally biased region" description="Basic and acidic residues" evidence="4">
    <location>
        <begin position="461"/>
        <end position="471"/>
    </location>
</feature>
<feature type="region of interest" description="Disordered" evidence="4">
    <location>
        <begin position="410"/>
        <end position="477"/>
    </location>
</feature>
<dbReference type="InterPro" id="IPR018247">
    <property type="entry name" value="EF_Hand_1_Ca_BS"/>
</dbReference>
<evidence type="ECO:0000256" key="1">
    <source>
        <dbReference type="ARBA" id="ARBA00022723"/>
    </source>
</evidence>
<evidence type="ECO:0000256" key="3">
    <source>
        <dbReference type="ARBA" id="ARBA00022837"/>
    </source>
</evidence>
<evidence type="ECO:0000256" key="4">
    <source>
        <dbReference type="SAM" id="MobiDB-lite"/>
    </source>
</evidence>
<evidence type="ECO:0000259" key="5">
    <source>
        <dbReference type="PROSITE" id="PS50222"/>
    </source>
</evidence>
<keyword evidence="2" id="KW-0677">Repeat</keyword>
<dbReference type="InterPro" id="IPR011992">
    <property type="entry name" value="EF-hand-dom_pair"/>
</dbReference>
<keyword evidence="3" id="KW-0106">Calcium</keyword>
<dbReference type="PROSITE" id="PS50222">
    <property type="entry name" value="EF_HAND_2"/>
    <property type="match status" value="1"/>
</dbReference>
<dbReference type="InterPro" id="IPR002048">
    <property type="entry name" value="EF_hand_dom"/>
</dbReference>
<dbReference type="Gene3D" id="1.10.238.10">
    <property type="entry name" value="EF-hand"/>
    <property type="match status" value="1"/>
</dbReference>
<dbReference type="PANTHER" id="PTHR34524:SF6">
    <property type="entry name" value="CALCYPHOSINE LIKE"/>
    <property type="match status" value="1"/>
</dbReference>
<feature type="compositionally biased region" description="Low complexity" evidence="4">
    <location>
        <begin position="420"/>
        <end position="429"/>
    </location>
</feature>
<dbReference type="CDD" id="cd00051">
    <property type="entry name" value="EFh"/>
    <property type="match status" value="1"/>
</dbReference>
<feature type="compositionally biased region" description="Basic residues" evidence="4">
    <location>
        <begin position="410"/>
        <end position="419"/>
    </location>
</feature>
<feature type="compositionally biased region" description="Acidic residues" evidence="4">
    <location>
        <begin position="439"/>
        <end position="448"/>
    </location>
</feature>
<dbReference type="InterPro" id="IPR051581">
    <property type="entry name" value="Ca-bind"/>
</dbReference>
<dbReference type="HOGENOM" id="CLU_572959_0_0_1"/>
<organism evidence="6">
    <name type="scientific">Albugo laibachii Nc14</name>
    <dbReference type="NCBI Taxonomy" id="890382"/>
    <lineage>
        <taxon>Eukaryota</taxon>
        <taxon>Sar</taxon>
        <taxon>Stramenopiles</taxon>
        <taxon>Oomycota</taxon>
        <taxon>Peronosporomycetes</taxon>
        <taxon>Albuginales</taxon>
        <taxon>Albuginaceae</taxon>
        <taxon>Albugo</taxon>
    </lineage>
</organism>
<feature type="domain" description="EF-hand" evidence="5">
    <location>
        <begin position="114"/>
        <end position="149"/>
    </location>
</feature>
<sequence>MSLTRIAPMPLLSQPRVCGCNLRSQSNDSLHTLQETLLFLEPVGFELPSSLSKFRWDVTKTERKLQEKISERNKISGKYVYQQACRLLGSSDTNNAIDYYSFKKHLRLKFGIILEDAEARALFERYDHDKNGKVDLREFVKQILSQPPADSQYFVRSQEASEQKSRQLRQMARDQFLMVTGNEALNTGSERTADWSIEKLKKNIQVKLLERTPGGVHQHRRAMKLLRVGCSPFVTVDALQRSLRVKFGLFCTEDQMQRLCEPLAMNASGEINLNQFLQSLEVTAYPRNSEVPKGLWTYPCDGSSCGCQCHEQCTPEKSDSHLTSTDFCASPNVIAFERQPQGALLELEQTQLACPKPKVFNDEGSSARNLRVDRTSAQLSHTHRRPAAYTPKLQPLRKVQNIPEISIKKKSLLPTKHLRSSPTSTMRSCSSRDERKESEDTETLDDAEETIHVRISSIHPKQSDERLYEKCKTRRRA</sequence>